<dbReference type="EMBL" id="BMAO01004385">
    <property type="protein sequence ID" value="GFQ94283.1"/>
    <property type="molecule type" value="Genomic_DNA"/>
</dbReference>
<organism evidence="2 3">
    <name type="scientific">Trichonephila clavata</name>
    <name type="common">Joro spider</name>
    <name type="synonym">Nephila clavata</name>
    <dbReference type="NCBI Taxonomy" id="2740835"/>
    <lineage>
        <taxon>Eukaryota</taxon>
        <taxon>Metazoa</taxon>
        <taxon>Ecdysozoa</taxon>
        <taxon>Arthropoda</taxon>
        <taxon>Chelicerata</taxon>
        <taxon>Arachnida</taxon>
        <taxon>Araneae</taxon>
        <taxon>Araneomorphae</taxon>
        <taxon>Entelegynae</taxon>
        <taxon>Araneoidea</taxon>
        <taxon>Nephilidae</taxon>
        <taxon>Trichonephila</taxon>
    </lineage>
</organism>
<sequence length="76" mass="8829">MNHADIAQLIQASNSEEQVSTYENHTNDENESECSNKDFDTDIQQMYYKGNIQSNNHETKRKLDRLLPSSRLYSSC</sequence>
<feature type="region of interest" description="Disordered" evidence="1">
    <location>
        <begin position="10"/>
        <end position="36"/>
    </location>
</feature>
<name>A0A8X6G2M6_TRICU</name>
<evidence type="ECO:0000313" key="2">
    <source>
        <dbReference type="EMBL" id="GFQ94283.1"/>
    </source>
</evidence>
<keyword evidence="3" id="KW-1185">Reference proteome</keyword>
<reference evidence="2" key="1">
    <citation type="submission" date="2020-07" db="EMBL/GenBank/DDBJ databases">
        <title>Multicomponent nature underlies the extraordinary mechanical properties of spider dragline silk.</title>
        <authorList>
            <person name="Kono N."/>
            <person name="Nakamura H."/>
            <person name="Mori M."/>
            <person name="Yoshida Y."/>
            <person name="Ohtoshi R."/>
            <person name="Malay A.D."/>
            <person name="Moran D.A.P."/>
            <person name="Tomita M."/>
            <person name="Numata K."/>
            <person name="Arakawa K."/>
        </authorList>
    </citation>
    <scope>NUCLEOTIDE SEQUENCE</scope>
</reference>
<gene>
    <name evidence="2" type="ORF">TNCT_140351</name>
</gene>
<evidence type="ECO:0000313" key="3">
    <source>
        <dbReference type="Proteomes" id="UP000887116"/>
    </source>
</evidence>
<dbReference type="Proteomes" id="UP000887116">
    <property type="component" value="Unassembled WGS sequence"/>
</dbReference>
<dbReference type="AlphaFoldDB" id="A0A8X6G2M6"/>
<feature type="compositionally biased region" description="Polar residues" evidence="1">
    <location>
        <begin position="10"/>
        <end position="24"/>
    </location>
</feature>
<evidence type="ECO:0000256" key="1">
    <source>
        <dbReference type="SAM" id="MobiDB-lite"/>
    </source>
</evidence>
<proteinExistence type="predicted"/>
<dbReference type="OrthoDB" id="10485206at2759"/>
<accession>A0A8X6G2M6</accession>
<comment type="caution">
    <text evidence="2">The sequence shown here is derived from an EMBL/GenBank/DDBJ whole genome shotgun (WGS) entry which is preliminary data.</text>
</comment>
<protein>
    <submittedName>
        <fullName evidence="2">Uncharacterized protein</fullName>
    </submittedName>
</protein>